<proteinExistence type="predicted"/>
<dbReference type="SUPFAM" id="SSF57701">
    <property type="entry name" value="Zn2/Cys6 DNA-binding domain"/>
    <property type="match status" value="1"/>
</dbReference>
<protein>
    <recommendedName>
        <fullName evidence="7">Zn(2)-C6 fungal-type domain-containing protein</fullName>
    </recommendedName>
</protein>
<dbReference type="CDD" id="cd12148">
    <property type="entry name" value="fungal_TF_MHR"/>
    <property type="match status" value="1"/>
</dbReference>
<evidence type="ECO:0000256" key="5">
    <source>
        <dbReference type="ARBA" id="ARBA00023242"/>
    </source>
</evidence>
<dbReference type="Pfam" id="PF04082">
    <property type="entry name" value="Fungal_trans"/>
    <property type="match status" value="1"/>
</dbReference>
<gene>
    <name evidence="8" type="ORF">RHOBADRAFT_54102</name>
</gene>
<dbReference type="Gene3D" id="4.10.240.10">
    <property type="entry name" value="Zn(2)-C6 fungal-type DNA-binding domain"/>
    <property type="match status" value="1"/>
</dbReference>
<keyword evidence="2" id="KW-0479">Metal-binding</keyword>
<dbReference type="EMBL" id="KQ474080">
    <property type="protein sequence ID" value="KPV74257.1"/>
    <property type="molecule type" value="Genomic_DNA"/>
</dbReference>
<evidence type="ECO:0000256" key="6">
    <source>
        <dbReference type="SAM" id="MobiDB-lite"/>
    </source>
</evidence>
<dbReference type="GO" id="GO:0005634">
    <property type="term" value="C:nucleus"/>
    <property type="evidence" value="ECO:0007669"/>
    <property type="project" value="UniProtKB-SubCell"/>
</dbReference>
<evidence type="ECO:0000313" key="8">
    <source>
        <dbReference type="EMBL" id="KPV74257.1"/>
    </source>
</evidence>
<dbReference type="InterPro" id="IPR007219">
    <property type="entry name" value="XnlR_reg_dom"/>
</dbReference>
<dbReference type="Proteomes" id="UP000053890">
    <property type="component" value="Unassembled WGS sequence"/>
</dbReference>
<dbReference type="GO" id="GO:0003677">
    <property type="term" value="F:DNA binding"/>
    <property type="evidence" value="ECO:0007669"/>
    <property type="project" value="InterPro"/>
</dbReference>
<feature type="compositionally biased region" description="Polar residues" evidence="6">
    <location>
        <begin position="172"/>
        <end position="192"/>
    </location>
</feature>
<evidence type="ECO:0000256" key="3">
    <source>
        <dbReference type="ARBA" id="ARBA00023015"/>
    </source>
</evidence>
<feature type="region of interest" description="Disordered" evidence="6">
    <location>
        <begin position="112"/>
        <end position="208"/>
    </location>
</feature>
<dbReference type="PROSITE" id="PS50048">
    <property type="entry name" value="ZN2_CY6_FUNGAL_2"/>
    <property type="match status" value="1"/>
</dbReference>
<feature type="compositionally biased region" description="Pro residues" evidence="6">
    <location>
        <begin position="133"/>
        <end position="147"/>
    </location>
</feature>
<accession>A0A194S0X4</accession>
<dbReference type="OrthoDB" id="5600212at2759"/>
<feature type="region of interest" description="Disordered" evidence="6">
    <location>
        <begin position="733"/>
        <end position="823"/>
    </location>
</feature>
<feature type="domain" description="Zn(2)-C6 fungal-type" evidence="7">
    <location>
        <begin position="38"/>
        <end position="77"/>
    </location>
</feature>
<keyword evidence="3" id="KW-0805">Transcription regulation</keyword>
<dbReference type="AlphaFoldDB" id="A0A194S0X4"/>
<dbReference type="Pfam" id="PF00172">
    <property type="entry name" value="Zn_clus"/>
    <property type="match status" value="1"/>
</dbReference>
<feature type="compositionally biased region" description="Low complexity" evidence="6">
    <location>
        <begin position="112"/>
        <end position="128"/>
    </location>
</feature>
<dbReference type="OMA" id="CFSERNA"/>
<dbReference type="RefSeq" id="XP_018270306.1">
    <property type="nucleotide sequence ID" value="XM_018417151.1"/>
</dbReference>
<dbReference type="InterPro" id="IPR036864">
    <property type="entry name" value="Zn2-C6_fun-type_DNA-bd_sf"/>
</dbReference>
<keyword evidence="5" id="KW-0539">Nucleus</keyword>
<dbReference type="CDD" id="cd00067">
    <property type="entry name" value="GAL4"/>
    <property type="match status" value="1"/>
</dbReference>
<dbReference type="GeneID" id="28977599"/>
<feature type="compositionally biased region" description="Gly residues" evidence="6">
    <location>
        <begin position="800"/>
        <end position="809"/>
    </location>
</feature>
<dbReference type="PANTHER" id="PTHR47338:SF29">
    <property type="entry name" value="ZN(2)-C6 FUNGAL-TYPE DOMAIN-CONTAINING PROTEIN"/>
    <property type="match status" value="1"/>
</dbReference>
<dbReference type="InterPro" id="IPR001138">
    <property type="entry name" value="Zn2Cys6_DnaBD"/>
</dbReference>
<dbReference type="GO" id="GO:0008270">
    <property type="term" value="F:zinc ion binding"/>
    <property type="evidence" value="ECO:0007669"/>
    <property type="project" value="InterPro"/>
</dbReference>
<comment type="subcellular location">
    <subcellularLocation>
        <location evidence="1">Nucleus</location>
    </subcellularLocation>
</comment>
<reference evidence="8 9" key="1">
    <citation type="journal article" date="2015" name="Front. Microbiol.">
        <title>Genome sequence of the plant growth promoting endophytic yeast Rhodotorula graminis WP1.</title>
        <authorList>
            <person name="Firrincieli A."/>
            <person name="Otillar R."/>
            <person name="Salamov A."/>
            <person name="Schmutz J."/>
            <person name="Khan Z."/>
            <person name="Redman R.S."/>
            <person name="Fleck N.D."/>
            <person name="Lindquist E."/>
            <person name="Grigoriev I.V."/>
            <person name="Doty S.L."/>
        </authorList>
    </citation>
    <scope>NUCLEOTIDE SEQUENCE [LARGE SCALE GENOMIC DNA]</scope>
    <source>
        <strain evidence="8 9">WP1</strain>
    </source>
</reference>
<organism evidence="8 9">
    <name type="scientific">Rhodotorula graminis (strain WP1)</name>
    <dbReference type="NCBI Taxonomy" id="578459"/>
    <lineage>
        <taxon>Eukaryota</taxon>
        <taxon>Fungi</taxon>
        <taxon>Dikarya</taxon>
        <taxon>Basidiomycota</taxon>
        <taxon>Pucciniomycotina</taxon>
        <taxon>Microbotryomycetes</taxon>
        <taxon>Sporidiobolales</taxon>
        <taxon>Sporidiobolaceae</taxon>
        <taxon>Rhodotorula</taxon>
    </lineage>
</organism>
<dbReference type="SMART" id="SM00066">
    <property type="entry name" value="GAL4"/>
    <property type="match status" value="1"/>
</dbReference>
<dbReference type="InterPro" id="IPR050815">
    <property type="entry name" value="TF_fung"/>
</dbReference>
<name>A0A194S0X4_RHOGW</name>
<keyword evidence="4" id="KW-0804">Transcription</keyword>
<evidence type="ECO:0000256" key="4">
    <source>
        <dbReference type="ARBA" id="ARBA00023163"/>
    </source>
</evidence>
<dbReference type="STRING" id="578459.A0A194S0X4"/>
<feature type="compositionally biased region" description="Low complexity" evidence="6">
    <location>
        <begin position="766"/>
        <end position="786"/>
    </location>
</feature>
<evidence type="ECO:0000313" key="9">
    <source>
        <dbReference type="Proteomes" id="UP000053890"/>
    </source>
</evidence>
<keyword evidence="9" id="KW-1185">Reference proteome</keyword>
<sequence length="870" mass="92222">MPADRTSSAASFAEAQALGLPLSSHGARHAPSIARGLACQTCRKRKLKCDGAKPACGACARSATIHGDDVDVLVCSYDDPAVKKKRASPTSAAKVAALEAEVAELKAALSRTRLTSPPSSFAPTSAPTDFSPVVPPPVAGQPFPYLPSPDSSFHPLSATYQQQQQQHVPYLQQPTAAGPSRQSRPATSSSRSWCGGVPPDPSSSAAVAAVATATEYGSTSGASPPFTPPSDPLFDLFYPGWPRDLPVPEVTHRLIDVYFAKPHMCRDVVNEVKFRTAMTLPPTSDGFPHTALIHIMCAIAALMVPDDYLKGETYWRSASKPVEYHLARCKLSLGANLGFGPLFQTVQVHGLLCYVLYTQARWIELWQTCGQATRISTPLGLNHVRAANDVPQGQGAHFKGHLLRKTDDDDELNERAATFFICLFADRCASASTGWPCSISDIDITTVIPTLGAPYPRGDALTASPLSIHNPSFFVQHPPHLVGPQQLYSKAVVLLGKTCQFNARAPYIATTSGAGSALNDAISDLRLTDAFKRTDSMIRGFIASIPRGYQFQHRPLGSGAADVLTETRLCLVHGMAHASMILLHEPYVATLDDNEPSLRQCVASANEILRSIFLILGTSYEIALFSPFISYCWACAGRTFIRQIGIKQVKGVTYGVDELRSNVETILVVLKAHRTPLGDNTHDTLKLLLDSPMSCLPRPFLSFAETDGRFLMCHEPLSPTPLHEQLGTAAAAAATAAGNGGPWQQGGGGGGGIVESPDGPRFYELSNGSSSVSPPGSGLGSAPSVVHSQGSVMDADSLSGYGGSGGGGEPPTPSSFATRYGGEGGGMDVPVDAYLQAKAVGGETAFTMASPGDWYAGQNLQGLEQLLQLQ</sequence>
<dbReference type="PANTHER" id="PTHR47338">
    <property type="entry name" value="ZN(II)2CYS6 TRANSCRIPTION FACTOR (EUROFUNG)-RELATED"/>
    <property type="match status" value="1"/>
</dbReference>
<evidence type="ECO:0000259" key="7">
    <source>
        <dbReference type="PROSITE" id="PS50048"/>
    </source>
</evidence>
<evidence type="ECO:0000256" key="1">
    <source>
        <dbReference type="ARBA" id="ARBA00004123"/>
    </source>
</evidence>
<dbReference type="GO" id="GO:0006351">
    <property type="term" value="P:DNA-templated transcription"/>
    <property type="evidence" value="ECO:0007669"/>
    <property type="project" value="InterPro"/>
</dbReference>
<dbReference type="SMART" id="SM00906">
    <property type="entry name" value="Fungal_trans"/>
    <property type="match status" value="1"/>
</dbReference>
<dbReference type="GO" id="GO:0000981">
    <property type="term" value="F:DNA-binding transcription factor activity, RNA polymerase II-specific"/>
    <property type="evidence" value="ECO:0007669"/>
    <property type="project" value="InterPro"/>
</dbReference>
<evidence type="ECO:0000256" key="2">
    <source>
        <dbReference type="ARBA" id="ARBA00022723"/>
    </source>
</evidence>
<feature type="compositionally biased region" description="Gly residues" evidence="6">
    <location>
        <begin position="738"/>
        <end position="753"/>
    </location>
</feature>